<evidence type="ECO:0000313" key="13">
    <source>
        <dbReference type="Proteomes" id="UP000736164"/>
    </source>
</evidence>
<dbReference type="GO" id="GO:0005876">
    <property type="term" value="C:spindle microtubule"/>
    <property type="evidence" value="ECO:0007669"/>
    <property type="project" value="TreeGrafter"/>
</dbReference>
<keyword evidence="13" id="KW-1185">Reference proteome</keyword>
<evidence type="ECO:0000256" key="8">
    <source>
        <dbReference type="ARBA" id="ARBA00041609"/>
    </source>
</evidence>
<dbReference type="Proteomes" id="UP000736164">
    <property type="component" value="Unassembled WGS sequence"/>
</dbReference>
<evidence type="ECO:0000256" key="1">
    <source>
        <dbReference type="ARBA" id="ARBA00004167"/>
    </source>
</evidence>
<dbReference type="GO" id="GO:0008017">
    <property type="term" value="F:microtubule binding"/>
    <property type="evidence" value="ECO:0007669"/>
    <property type="project" value="TreeGrafter"/>
</dbReference>
<gene>
    <name evidence="12" type="primary">Rmdn2</name>
    <name evidence="12" type="ORF">GTO95_0016847</name>
</gene>
<keyword evidence="3 11" id="KW-1133">Transmembrane helix</keyword>
<evidence type="ECO:0000256" key="5">
    <source>
        <dbReference type="ARBA" id="ARBA00023136"/>
    </source>
</evidence>
<evidence type="ECO:0000256" key="2">
    <source>
        <dbReference type="ARBA" id="ARBA00022692"/>
    </source>
</evidence>
<feature type="non-terminal residue" evidence="12">
    <location>
        <position position="1"/>
    </location>
</feature>
<evidence type="ECO:0000256" key="7">
    <source>
        <dbReference type="ARBA" id="ARBA00039964"/>
    </source>
</evidence>
<evidence type="ECO:0000256" key="6">
    <source>
        <dbReference type="ARBA" id="ARBA00038360"/>
    </source>
</evidence>
<evidence type="ECO:0000256" key="9">
    <source>
        <dbReference type="SAM" id="Coils"/>
    </source>
</evidence>
<dbReference type="GO" id="GO:0097431">
    <property type="term" value="C:mitotic spindle pole"/>
    <property type="evidence" value="ECO:0007669"/>
    <property type="project" value="TreeGrafter"/>
</dbReference>
<sequence>MSQPDSKALVLGMLAGAAGMSLAMVWYRTRKAQGGASFPPFCLSSNNGRHAQMSLEDGSGGAVRAFQGRQAETLDKLNALILCVSELKEEVRSLKEAIPRLQEQVREELRGKAGGRRASPLHRAARKKRAGLAREEGQSSEEAESEGGYVTAHTDTEEELDEEHKACKVRRLIIEDAEEEKDEFKVLIKKADSLHRGPESEKKEGFMMLLERKDEYGQRAPFLWRLARAYGDVYDMTSDTEDKKSYAEAGKTYGEQAITSDPMCPDSHQWFAIMCGYLSEYESVQNKIKNGYLFKVCFGSYAKQLHCLIYFFLTVTRGVWFMCVRLKCLWVLLCMIELVQETSFGIGRAMTFAFLFFSVQDHLDKAIELKPQDPLSYYLLGRWCYAVSQLSWIERKVAATLFGNPPTATIQDALKYFLKVEEICPKYSKFNYVFLAKCYRDLGQRAHALQWCNAASSMEVVSNEGSSFIQEPQGIKSLRVRPLLRIVVDRPLTDKDHRVFGNVVPHYGGVGGRGMRDSDWHKTAKPHRFVNKRHDVGQTGLVLDGRQATPANDPVHFLLQARLYPLEPREQEGANDQ</sequence>
<dbReference type="Gene3D" id="1.25.40.10">
    <property type="entry name" value="Tetratricopeptide repeat domain"/>
    <property type="match status" value="1"/>
</dbReference>
<evidence type="ECO:0000256" key="11">
    <source>
        <dbReference type="SAM" id="Phobius"/>
    </source>
</evidence>
<feature type="coiled-coil region" evidence="9">
    <location>
        <begin position="77"/>
        <end position="104"/>
    </location>
</feature>
<dbReference type="AlphaFoldDB" id="A0A8J7TEE9"/>
<reference evidence="12" key="1">
    <citation type="journal article" date="2021" name="Cell">
        <title>Tracing the genetic footprints of vertebrate landing in non-teleost ray-finned fishes.</title>
        <authorList>
            <person name="Bi X."/>
            <person name="Wang K."/>
            <person name="Yang L."/>
            <person name="Pan H."/>
            <person name="Jiang H."/>
            <person name="Wei Q."/>
            <person name="Fang M."/>
            <person name="Yu H."/>
            <person name="Zhu C."/>
            <person name="Cai Y."/>
            <person name="He Y."/>
            <person name="Gan X."/>
            <person name="Zeng H."/>
            <person name="Yu D."/>
            <person name="Zhu Y."/>
            <person name="Jiang H."/>
            <person name="Qiu Q."/>
            <person name="Yang H."/>
            <person name="Zhang Y.E."/>
            <person name="Wang W."/>
            <person name="Zhu M."/>
            <person name="He S."/>
            <person name="Zhang G."/>
        </authorList>
    </citation>
    <scope>NUCLEOTIDE SEQUENCE</scope>
    <source>
        <strain evidence="12">Allg_001</strain>
    </source>
</reference>
<dbReference type="GO" id="GO:0005739">
    <property type="term" value="C:mitochondrion"/>
    <property type="evidence" value="ECO:0007669"/>
    <property type="project" value="TreeGrafter"/>
</dbReference>
<proteinExistence type="inferred from homology"/>
<dbReference type="SUPFAM" id="SSF48452">
    <property type="entry name" value="TPR-like"/>
    <property type="match status" value="1"/>
</dbReference>
<feature type="transmembrane region" description="Helical" evidence="11">
    <location>
        <begin position="6"/>
        <end position="27"/>
    </location>
</feature>
<dbReference type="InterPro" id="IPR011990">
    <property type="entry name" value="TPR-like_helical_dom_sf"/>
</dbReference>
<comment type="similarity">
    <text evidence="6">Belongs to the RMDN family.</text>
</comment>
<dbReference type="PANTHER" id="PTHR16056">
    <property type="entry name" value="REGULATOR OF MICROTUBULE DYNAMICS PROTEIN"/>
    <property type="match status" value="1"/>
</dbReference>
<evidence type="ECO:0000313" key="12">
    <source>
        <dbReference type="EMBL" id="MBN3320208.1"/>
    </source>
</evidence>
<organism evidence="12 13">
    <name type="scientific">Atractosteus spatula</name>
    <name type="common">Alligator gar</name>
    <name type="synonym">Lepisosteus spatula</name>
    <dbReference type="NCBI Taxonomy" id="7917"/>
    <lineage>
        <taxon>Eukaryota</taxon>
        <taxon>Metazoa</taxon>
        <taxon>Chordata</taxon>
        <taxon>Craniata</taxon>
        <taxon>Vertebrata</taxon>
        <taxon>Euteleostomi</taxon>
        <taxon>Actinopterygii</taxon>
        <taxon>Neopterygii</taxon>
        <taxon>Holostei</taxon>
        <taxon>Semionotiformes</taxon>
        <taxon>Lepisosteidae</taxon>
        <taxon>Atractosteus</taxon>
    </lineage>
</organism>
<keyword evidence="5 11" id="KW-0472">Membrane</keyword>
<dbReference type="EMBL" id="JAAWVO010051054">
    <property type="protein sequence ID" value="MBN3320208.1"/>
    <property type="molecule type" value="Genomic_DNA"/>
</dbReference>
<dbReference type="Pfam" id="PF21033">
    <property type="entry name" value="RMD1-3"/>
    <property type="match status" value="2"/>
</dbReference>
<accession>A0A8J7TEE9</accession>
<evidence type="ECO:0000256" key="3">
    <source>
        <dbReference type="ARBA" id="ARBA00022989"/>
    </source>
</evidence>
<keyword evidence="4 9" id="KW-0175">Coiled coil</keyword>
<feature type="region of interest" description="Disordered" evidence="10">
    <location>
        <begin position="112"/>
        <end position="162"/>
    </location>
</feature>
<dbReference type="InterPro" id="IPR049039">
    <property type="entry name" value="RMD1-3_a_helical_rpt"/>
</dbReference>
<evidence type="ECO:0000256" key="4">
    <source>
        <dbReference type="ARBA" id="ARBA00023054"/>
    </source>
</evidence>
<keyword evidence="2 11" id="KW-0812">Transmembrane</keyword>
<evidence type="ECO:0000256" key="10">
    <source>
        <dbReference type="SAM" id="MobiDB-lite"/>
    </source>
</evidence>
<comment type="subcellular location">
    <subcellularLocation>
        <location evidence="1">Membrane</location>
        <topology evidence="1">Single-pass membrane protein</topology>
    </subcellularLocation>
</comment>
<dbReference type="GO" id="GO:0016020">
    <property type="term" value="C:membrane"/>
    <property type="evidence" value="ECO:0007669"/>
    <property type="project" value="UniProtKB-SubCell"/>
</dbReference>
<comment type="caution">
    <text evidence="12">The sequence shown here is derived from an EMBL/GenBank/DDBJ whole genome shotgun (WGS) entry which is preliminary data.</text>
</comment>
<feature type="compositionally biased region" description="Basic residues" evidence="10">
    <location>
        <begin position="113"/>
        <end position="131"/>
    </location>
</feature>
<dbReference type="PANTHER" id="PTHR16056:SF15">
    <property type="entry name" value="REGULATOR OF MICROTUBULE DYNAMICS PROTEIN 2"/>
    <property type="match status" value="1"/>
</dbReference>
<protein>
    <recommendedName>
        <fullName evidence="7">Regulator of microtubule dynamics protein 2</fullName>
    </recommendedName>
    <alternativeName>
        <fullName evidence="8">Protein FAM82A1</fullName>
    </alternativeName>
</protein>
<feature type="non-terminal residue" evidence="12">
    <location>
        <position position="577"/>
    </location>
</feature>
<name>A0A8J7TEE9_ATRSP</name>